<evidence type="ECO:0000313" key="2">
    <source>
        <dbReference type="Proteomes" id="UP000746595"/>
    </source>
</evidence>
<dbReference type="InterPro" id="IPR029058">
    <property type="entry name" value="AB_hydrolase_fold"/>
</dbReference>
<proteinExistence type="predicted"/>
<gene>
    <name evidence="1" type="ORF">HED64_15955</name>
</gene>
<evidence type="ECO:0000313" key="1">
    <source>
        <dbReference type="EMBL" id="NKG22192.1"/>
    </source>
</evidence>
<dbReference type="RefSeq" id="WP_168152983.1">
    <property type="nucleotide sequence ID" value="NZ_JAAWVT010000009.1"/>
</dbReference>
<reference evidence="1 2" key="1">
    <citation type="submission" date="2020-04" db="EMBL/GenBank/DDBJ databases">
        <title>Paeniglutamicibacter sp. ANT13_2, a novel actinomycete isolated from sediment in Antarctica.</title>
        <authorList>
            <person name="Sakdapetsiri C."/>
            <person name="Pinyakong O."/>
        </authorList>
    </citation>
    <scope>NUCLEOTIDE SEQUENCE [LARGE SCALE GENOMIC DNA]</scope>
    <source>
        <strain evidence="1 2">ANT13_2</strain>
    </source>
</reference>
<accession>A0ABX1G7E7</accession>
<dbReference type="EMBL" id="JAAWVT010000009">
    <property type="protein sequence ID" value="NKG22192.1"/>
    <property type="molecule type" value="Genomic_DNA"/>
</dbReference>
<dbReference type="Proteomes" id="UP000746595">
    <property type="component" value="Unassembled WGS sequence"/>
</dbReference>
<name>A0ABX1G7E7_9MICC</name>
<sequence length="327" mass="36689">MAIHPIYKSDVIHLDSLDSFQPKPGDEERIHTINIGDGMELGLMVGMPTTESDVLRVGFHAAKSAKDPRVHMFSPLALSRESEDPYILFSDPTLTLSDSTILSWYLGTPEVDPDDWMELLVRRMMEATGAKYLLVEGSSAGGFTAMRFAARFRFAVAVPKIPQTDLFRYREGPLANTMRAAGWTGMGYERVMAECPQRFRTADIYNDRNWNRGNIVQYVQNVGDTWHVNDHLTPFLAELGASRPDVFSAAKGQFAISRPFTGAGHVGIPRPHWVAEAKFALNRLRKMRPLPEPESPWEKPSTFVLPANLHAVREANIRAHSIGNVNW</sequence>
<organism evidence="1 2">
    <name type="scientific">Paeniglutamicibacter terrestris</name>
    <dbReference type="NCBI Taxonomy" id="2723403"/>
    <lineage>
        <taxon>Bacteria</taxon>
        <taxon>Bacillati</taxon>
        <taxon>Actinomycetota</taxon>
        <taxon>Actinomycetes</taxon>
        <taxon>Micrococcales</taxon>
        <taxon>Micrococcaceae</taxon>
        <taxon>Paeniglutamicibacter</taxon>
    </lineage>
</organism>
<evidence type="ECO:0008006" key="3">
    <source>
        <dbReference type="Google" id="ProtNLM"/>
    </source>
</evidence>
<protein>
    <recommendedName>
        <fullName evidence="3">Alpha/beta hydrolase</fullName>
    </recommendedName>
</protein>
<keyword evidence="2" id="KW-1185">Reference proteome</keyword>
<comment type="caution">
    <text evidence="1">The sequence shown here is derived from an EMBL/GenBank/DDBJ whole genome shotgun (WGS) entry which is preliminary data.</text>
</comment>
<dbReference type="SUPFAM" id="SSF53474">
    <property type="entry name" value="alpha/beta-Hydrolases"/>
    <property type="match status" value="1"/>
</dbReference>